<dbReference type="EMBL" id="FR824996">
    <property type="protein sequence ID" value="CCA28172.1"/>
    <property type="molecule type" value="Genomic_DNA"/>
</dbReference>
<keyword evidence="1" id="KW-0843">Virulence</keyword>
<dbReference type="GO" id="GO:0006508">
    <property type="term" value="P:proteolysis"/>
    <property type="evidence" value="ECO:0007669"/>
    <property type="project" value="InterPro"/>
</dbReference>
<organism evidence="3">
    <name type="scientific">Albugo laibachii Nc14</name>
    <dbReference type="NCBI Taxonomy" id="890382"/>
    <lineage>
        <taxon>Eukaryota</taxon>
        <taxon>Sar</taxon>
        <taxon>Stramenopiles</taxon>
        <taxon>Oomycota</taxon>
        <taxon>Peronosporomycetes</taxon>
        <taxon>Albuginales</taxon>
        <taxon>Albuginaceae</taxon>
        <taxon>Albugo</taxon>
    </lineage>
</organism>
<dbReference type="AlphaFoldDB" id="F0X2P5"/>
<feature type="domain" description="Peptidase S1" evidence="2">
    <location>
        <begin position="97"/>
        <end position="289"/>
    </location>
</feature>
<accession>F0X2P5</accession>
<name>F0X2P5_9STRA</name>
<evidence type="ECO:0000259" key="2">
    <source>
        <dbReference type="Pfam" id="PF00089"/>
    </source>
</evidence>
<dbReference type="SUPFAM" id="SSF50494">
    <property type="entry name" value="Trypsin-like serine proteases"/>
    <property type="match status" value="1"/>
</dbReference>
<dbReference type="GO" id="GO:0004252">
    <property type="term" value="F:serine-type endopeptidase activity"/>
    <property type="evidence" value="ECO:0007669"/>
    <property type="project" value="InterPro"/>
</dbReference>
<dbReference type="PANTHER" id="PTHR24260:SF136">
    <property type="entry name" value="GH08193P-RELATED"/>
    <property type="match status" value="1"/>
</dbReference>
<sequence length="320" mass="35398">MDIFSHGVRYSSLSELDDLEQKNIGSNFGKPLVFLTILLPMLKASQIRMLIRLSLIGWIFFSQDINASPMVDICSQRNAKSDAVGGLYFLPPSGGETLVCAACLIDTMNVATSSSCIRYQVQSPGDRWQFKFQKVGGGFKKSRFVTQITHAPNFQMYQMTGDFAILKLDTPIVEIHPVLISNKAPRVGSKLHIFGVAPANPETEKMIMGTLTVQSTDTCQLAFEGKPPNLYTPKYDGKQLFCAKSQCSAVCEGELGMPFAREDIVNNTVRLILYGIQASASVECDPRKTSSYGVPFSHENFFESYSKADFVDPENLNPLE</sequence>
<dbReference type="InterPro" id="IPR009003">
    <property type="entry name" value="Peptidase_S1_PA"/>
</dbReference>
<evidence type="ECO:0000256" key="1">
    <source>
        <dbReference type="ARBA" id="ARBA00023026"/>
    </source>
</evidence>
<reference evidence="3" key="2">
    <citation type="submission" date="2011-02" db="EMBL/GenBank/DDBJ databases">
        <authorList>
            <person name="MacLean D."/>
        </authorList>
    </citation>
    <scope>NUCLEOTIDE SEQUENCE</scope>
</reference>
<dbReference type="HOGENOM" id="CLU_869922_0_0_1"/>
<protein>
    <submittedName>
        <fullName evidence="3">AlNc14C1403G12929 protein</fullName>
    </submittedName>
</protein>
<proteinExistence type="predicted"/>
<dbReference type="InterPro" id="IPR001254">
    <property type="entry name" value="Trypsin_dom"/>
</dbReference>
<dbReference type="Pfam" id="PF00089">
    <property type="entry name" value="Trypsin"/>
    <property type="match status" value="1"/>
</dbReference>
<evidence type="ECO:0000313" key="3">
    <source>
        <dbReference type="EMBL" id="CCA28172.1"/>
    </source>
</evidence>
<reference evidence="3" key="1">
    <citation type="journal article" date="2011" name="PLoS Biol.">
        <title>Gene gain and loss during evolution of obligate parasitism in the white rust pathogen of Arabidopsis thaliana.</title>
        <authorList>
            <person name="Kemen E."/>
            <person name="Gardiner A."/>
            <person name="Schultz-Larsen T."/>
            <person name="Kemen A.C."/>
            <person name="Balmuth A.L."/>
            <person name="Robert-Seilaniantz A."/>
            <person name="Bailey K."/>
            <person name="Holub E."/>
            <person name="Studholme D.J."/>
            <person name="Maclean D."/>
            <person name="Jones J.D."/>
        </authorList>
    </citation>
    <scope>NUCLEOTIDE SEQUENCE</scope>
</reference>
<dbReference type="PANTHER" id="PTHR24260">
    <property type="match status" value="1"/>
</dbReference>
<dbReference type="Gene3D" id="2.40.10.10">
    <property type="entry name" value="Trypsin-like serine proteases"/>
    <property type="match status" value="1"/>
</dbReference>
<dbReference type="InterPro" id="IPR051333">
    <property type="entry name" value="CLIP_Serine_Protease"/>
</dbReference>
<dbReference type="InterPro" id="IPR043504">
    <property type="entry name" value="Peptidase_S1_PA_chymotrypsin"/>
</dbReference>
<gene>
    <name evidence="3" type="primary">AlNc14C1403G12929</name>
    <name evidence="3" type="ORF">ALNC14_143160</name>
</gene>